<proteinExistence type="predicted"/>
<evidence type="ECO:0000256" key="2">
    <source>
        <dbReference type="SAM" id="SignalP"/>
    </source>
</evidence>
<feature type="region of interest" description="Disordered" evidence="1">
    <location>
        <begin position="88"/>
        <end position="113"/>
    </location>
</feature>
<comment type="caution">
    <text evidence="4">The sequence shown here is derived from an EMBL/GenBank/DDBJ whole genome shotgun (WGS) entry which is preliminary data.</text>
</comment>
<keyword evidence="5" id="KW-1185">Reference proteome</keyword>
<feature type="region of interest" description="Disordered" evidence="1">
    <location>
        <begin position="155"/>
        <end position="200"/>
    </location>
</feature>
<reference evidence="4" key="1">
    <citation type="submission" date="2020-07" db="EMBL/GenBank/DDBJ databases">
        <title>Draft Genome Sequence of a Deep-Sea Yeast, Naganishia (Cryptococcus) liquefaciens strain N6.</title>
        <authorList>
            <person name="Han Y.W."/>
            <person name="Kajitani R."/>
            <person name="Morimoto H."/>
            <person name="Parhat M."/>
            <person name="Tsubouchi H."/>
            <person name="Bakenova O."/>
            <person name="Ogata M."/>
            <person name="Argunhan B."/>
            <person name="Aoki R."/>
            <person name="Kajiwara S."/>
            <person name="Itoh T."/>
            <person name="Iwasaki H."/>
        </authorList>
    </citation>
    <scope>NUCLEOTIDE SEQUENCE</scope>
    <source>
        <strain evidence="4">N6</strain>
    </source>
</reference>
<dbReference type="OrthoDB" id="2537480at2759"/>
<dbReference type="Pfam" id="PF01464">
    <property type="entry name" value="SLT"/>
    <property type="match status" value="1"/>
</dbReference>
<dbReference type="EMBL" id="BLZA01000011">
    <property type="protein sequence ID" value="GHJ85360.1"/>
    <property type="molecule type" value="Genomic_DNA"/>
</dbReference>
<dbReference type="AlphaFoldDB" id="A0A8H3YDF0"/>
<evidence type="ECO:0000313" key="4">
    <source>
        <dbReference type="EMBL" id="GHJ85360.1"/>
    </source>
</evidence>
<feature type="signal peptide" evidence="2">
    <location>
        <begin position="1"/>
        <end position="23"/>
    </location>
</feature>
<dbReference type="Proteomes" id="UP000620104">
    <property type="component" value="Unassembled WGS sequence"/>
</dbReference>
<keyword evidence="2" id="KW-0732">Signal</keyword>
<dbReference type="InterPro" id="IPR023346">
    <property type="entry name" value="Lysozyme-like_dom_sf"/>
</dbReference>
<evidence type="ECO:0000259" key="3">
    <source>
        <dbReference type="Pfam" id="PF01464"/>
    </source>
</evidence>
<feature type="chain" id="PRO_5034062113" description="Transglycosylase SLT domain-containing protein" evidence="2">
    <location>
        <begin position="24"/>
        <end position="416"/>
    </location>
</feature>
<evidence type="ECO:0000256" key="1">
    <source>
        <dbReference type="SAM" id="MobiDB-lite"/>
    </source>
</evidence>
<sequence length="416" mass="43744">MHLSASHLIGAFVLVAGFTSTSAHSIHRRGSQQHHKDLAERMAQPAADAVKGDAANFYARALNDAQAGKYRITRRAANPVGRAGQKKVIRKRADGATCKIRPSGQDATESASASSASLTVAASTASEWWATSTAAASSAAAWSSSSSAWVEPSASSTWAPESSSWAEPAPSSSATPSWTSSSAAPAATSETPHDGGGTSINQVTNNVLLAINDNVCGPCDATHEFPNGSEDWINCGMKAGGWTPPHVSYDQLRVGDATALKNVYPKCSDEILGVMTQVSHETNVPAQLLLAIAIGESACDVNARGGGGEVGLMQVANNRCPNQNIPRGQWDSCMEPYNNIKLGADIFNEKLALANGNVLQALGMYNGWNVGMTFDEAHNGPICQMNRNRDYVHKVVNGFMQGIDASGWNAWGQNGC</sequence>
<dbReference type="InterPro" id="IPR008258">
    <property type="entry name" value="Transglycosylase_SLT_dom_1"/>
</dbReference>
<gene>
    <name evidence="4" type="ORF">NliqN6_1762</name>
</gene>
<protein>
    <recommendedName>
        <fullName evidence="3">Transglycosylase SLT domain-containing protein</fullName>
    </recommendedName>
</protein>
<dbReference type="CDD" id="cd00254">
    <property type="entry name" value="LT-like"/>
    <property type="match status" value="1"/>
</dbReference>
<accession>A0A8H3YDF0</accession>
<evidence type="ECO:0000313" key="5">
    <source>
        <dbReference type="Proteomes" id="UP000620104"/>
    </source>
</evidence>
<organism evidence="4 5">
    <name type="scientific">Naganishia liquefaciens</name>
    <dbReference type="NCBI Taxonomy" id="104408"/>
    <lineage>
        <taxon>Eukaryota</taxon>
        <taxon>Fungi</taxon>
        <taxon>Dikarya</taxon>
        <taxon>Basidiomycota</taxon>
        <taxon>Agaricomycotina</taxon>
        <taxon>Tremellomycetes</taxon>
        <taxon>Filobasidiales</taxon>
        <taxon>Filobasidiaceae</taxon>
        <taxon>Naganishia</taxon>
    </lineage>
</organism>
<feature type="domain" description="Transglycosylase SLT" evidence="3">
    <location>
        <begin position="279"/>
        <end position="367"/>
    </location>
</feature>
<dbReference type="Gene3D" id="1.10.530.10">
    <property type="match status" value="1"/>
</dbReference>
<name>A0A8H3YDF0_9TREE</name>
<dbReference type="SUPFAM" id="SSF53955">
    <property type="entry name" value="Lysozyme-like"/>
    <property type="match status" value="1"/>
</dbReference>
<feature type="compositionally biased region" description="Low complexity" evidence="1">
    <location>
        <begin position="155"/>
        <end position="190"/>
    </location>
</feature>